<evidence type="ECO:0000256" key="3">
    <source>
        <dbReference type="ARBA" id="ARBA00023157"/>
    </source>
</evidence>
<dbReference type="InterPro" id="IPR036249">
    <property type="entry name" value="Thioredoxin-like_sf"/>
</dbReference>
<dbReference type="InterPro" id="IPR013766">
    <property type="entry name" value="Thioredoxin_domain"/>
</dbReference>
<evidence type="ECO:0000313" key="7">
    <source>
        <dbReference type="EMBL" id="RWR85293.1"/>
    </source>
</evidence>
<dbReference type="OrthoDB" id="74910at2759"/>
<keyword evidence="8" id="KW-1185">Reference proteome</keyword>
<evidence type="ECO:0000259" key="6">
    <source>
        <dbReference type="PROSITE" id="PS51352"/>
    </source>
</evidence>
<dbReference type="CDD" id="cd02961">
    <property type="entry name" value="PDI_a_family"/>
    <property type="match status" value="1"/>
</dbReference>
<dbReference type="EMBL" id="QPKB01000005">
    <property type="protein sequence ID" value="RWR85293.1"/>
    <property type="molecule type" value="Genomic_DNA"/>
</dbReference>
<dbReference type="STRING" id="337451.A0A443P3A1"/>
<keyword evidence="4" id="KW-0676">Redox-active center</keyword>
<dbReference type="GO" id="GO:0005783">
    <property type="term" value="C:endoplasmic reticulum"/>
    <property type="evidence" value="ECO:0007669"/>
    <property type="project" value="TreeGrafter"/>
</dbReference>
<comment type="caution">
    <text evidence="7">The sequence shown here is derived from an EMBL/GenBank/DDBJ whole genome shotgun (WGS) entry which is preliminary data.</text>
</comment>
<dbReference type="GO" id="GO:0006457">
    <property type="term" value="P:protein folding"/>
    <property type="evidence" value="ECO:0007669"/>
    <property type="project" value="TreeGrafter"/>
</dbReference>
<keyword evidence="2 5" id="KW-0732">Signal</keyword>
<keyword evidence="3" id="KW-1015">Disulfide bond</keyword>
<dbReference type="PROSITE" id="PS00194">
    <property type="entry name" value="THIOREDOXIN_1"/>
    <property type="match status" value="1"/>
</dbReference>
<dbReference type="PROSITE" id="PS51352">
    <property type="entry name" value="THIOREDOXIN_2"/>
    <property type="match status" value="1"/>
</dbReference>
<evidence type="ECO:0000256" key="4">
    <source>
        <dbReference type="ARBA" id="ARBA00023284"/>
    </source>
</evidence>
<dbReference type="GO" id="GO:0034976">
    <property type="term" value="P:response to endoplasmic reticulum stress"/>
    <property type="evidence" value="ECO:0007669"/>
    <property type="project" value="TreeGrafter"/>
</dbReference>
<keyword evidence="7" id="KW-0413">Isomerase</keyword>
<comment type="similarity">
    <text evidence="1">Belongs to the protein disulfide isomerase family.</text>
</comment>
<evidence type="ECO:0000256" key="2">
    <source>
        <dbReference type="ARBA" id="ARBA00022729"/>
    </source>
</evidence>
<dbReference type="Gene3D" id="3.40.30.10">
    <property type="entry name" value="Glutaredoxin"/>
    <property type="match status" value="2"/>
</dbReference>
<proteinExistence type="inferred from homology"/>
<reference evidence="7 8" key="1">
    <citation type="journal article" date="2019" name="Nat. Plants">
        <title>Stout camphor tree genome fills gaps in understanding of flowering plant genome evolution.</title>
        <authorList>
            <person name="Chaw S.M."/>
            <person name="Liu Y.C."/>
            <person name="Wu Y.W."/>
            <person name="Wang H.Y."/>
            <person name="Lin C.I."/>
            <person name="Wu C.S."/>
            <person name="Ke H.M."/>
            <person name="Chang L.Y."/>
            <person name="Hsu C.Y."/>
            <person name="Yang H.T."/>
            <person name="Sudianto E."/>
            <person name="Hsu M.H."/>
            <person name="Wu K.P."/>
            <person name="Wang L.N."/>
            <person name="Leebens-Mack J.H."/>
            <person name="Tsai I.J."/>
        </authorList>
    </citation>
    <scope>NUCLEOTIDE SEQUENCE [LARGE SCALE GENOMIC DNA]</scope>
    <source>
        <strain evidence="8">cv. Chaw 1501</strain>
        <tissue evidence="7">Young leaves</tissue>
    </source>
</reference>
<dbReference type="PRINTS" id="PR00421">
    <property type="entry name" value="THIOREDOXIN"/>
</dbReference>
<evidence type="ECO:0000256" key="1">
    <source>
        <dbReference type="ARBA" id="ARBA00006347"/>
    </source>
</evidence>
<protein>
    <submittedName>
        <fullName evidence="7">Protein disulfide isomerase-like protein 5-2</fullName>
    </submittedName>
</protein>
<gene>
    <name evidence="7" type="ORF">CKAN_01414700</name>
</gene>
<dbReference type="AlphaFoldDB" id="A0A443P3A1"/>
<organism evidence="7 8">
    <name type="scientific">Cinnamomum micranthum f. kanehirae</name>
    <dbReference type="NCBI Taxonomy" id="337451"/>
    <lineage>
        <taxon>Eukaryota</taxon>
        <taxon>Viridiplantae</taxon>
        <taxon>Streptophyta</taxon>
        <taxon>Embryophyta</taxon>
        <taxon>Tracheophyta</taxon>
        <taxon>Spermatophyta</taxon>
        <taxon>Magnoliopsida</taxon>
        <taxon>Magnoliidae</taxon>
        <taxon>Laurales</taxon>
        <taxon>Lauraceae</taxon>
        <taxon>Cinnamomum</taxon>
    </lineage>
</organism>
<feature type="chain" id="PRO_5019451370" evidence="5">
    <location>
        <begin position="29"/>
        <end position="336"/>
    </location>
</feature>
<dbReference type="Pfam" id="PF13848">
    <property type="entry name" value="Thioredoxin_6"/>
    <property type="match status" value="1"/>
</dbReference>
<feature type="signal peptide" evidence="5">
    <location>
        <begin position="1"/>
        <end position="28"/>
    </location>
</feature>
<dbReference type="Pfam" id="PF00085">
    <property type="entry name" value="Thioredoxin"/>
    <property type="match status" value="1"/>
</dbReference>
<dbReference type="GO" id="GO:0003756">
    <property type="term" value="F:protein disulfide isomerase activity"/>
    <property type="evidence" value="ECO:0007669"/>
    <property type="project" value="TreeGrafter"/>
</dbReference>
<sequence>MRNLPSILIVLLAAYAVCLLPRSPYASAHEFAADGTVLELDESNFNSAISAFDFILVDFYAPWCGHCKRLSPELDVAAPILAKLDKPVVIAKVNADKFTRLANKYDVEYVSQCSYFPSILLLLSILNGKLRKYVIGYPTLKLFVHGIPVDYSGPRKAELLVRFLRKFVAPDISTLESDSAIASFIESAGTSFPIFIGFGIDESLIAEYASKYKKKSWFSLAMDFSEDVMVAYDFDKTPALVCLHPSYGEKSVFYGPFEAEFVEDFIKQNQLPLAVPINYESLKSLKDEERKIVLTILEDELDENAQKLIKILRAAASANRDLIFGYIGVKQWGRLC</sequence>
<name>A0A443P3A1_9MAGN</name>
<evidence type="ECO:0000256" key="5">
    <source>
        <dbReference type="SAM" id="SignalP"/>
    </source>
</evidence>
<dbReference type="SUPFAM" id="SSF52833">
    <property type="entry name" value="Thioredoxin-like"/>
    <property type="match status" value="1"/>
</dbReference>
<dbReference type="FunFam" id="3.40.30.10:FF:000107">
    <property type="entry name" value="Protein disulfide-isomerase 5-2"/>
    <property type="match status" value="1"/>
</dbReference>
<dbReference type="Proteomes" id="UP000283530">
    <property type="component" value="Unassembled WGS sequence"/>
</dbReference>
<dbReference type="PANTHER" id="PTHR18929">
    <property type="entry name" value="PROTEIN DISULFIDE ISOMERASE"/>
    <property type="match status" value="1"/>
</dbReference>
<dbReference type="InterPro" id="IPR017937">
    <property type="entry name" value="Thioredoxin_CS"/>
</dbReference>
<dbReference type="PANTHER" id="PTHR18929:SF218">
    <property type="entry name" value="PROTEIN DISULFIDE-ISOMERASE 5-2"/>
    <property type="match status" value="1"/>
</dbReference>
<feature type="domain" description="Thioredoxin" evidence="6">
    <location>
        <begin position="19"/>
        <end position="169"/>
    </location>
</feature>
<evidence type="ECO:0000313" key="8">
    <source>
        <dbReference type="Proteomes" id="UP000283530"/>
    </source>
</evidence>
<accession>A0A443P3A1</accession>